<dbReference type="Pfam" id="PF17289">
    <property type="entry name" value="Terminase_6C"/>
    <property type="match status" value="1"/>
</dbReference>
<dbReference type="InterPro" id="IPR027417">
    <property type="entry name" value="P-loop_NTPase"/>
</dbReference>
<organism evidence="3 4">
    <name type="scientific">Amylibacter marinus</name>
    <dbReference type="NCBI Taxonomy" id="1475483"/>
    <lineage>
        <taxon>Bacteria</taxon>
        <taxon>Pseudomonadati</taxon>
        <taxon>Pseudomonadota</taxon>
        <taxon>Alphaproteobacteria</taxon>
        <taxon>Rhodobacterales</taxon>
        <taxon>Paracoccaceae</taxon>
        <taxon>Amylibacter</taxon>
    </lineage>
</organism>
<evidence type="ECO:0000259" key="2">
    <source>
        <dbReference type="Pfam" id="PF17289"/>
    </source>
</evidence>
<protein>
    <submittedName>
        <fullName evidence="3">Large terminase</fullName>
    </submittedName>
</protein>
<proteinExistence type="predicted"/>
<accession>A0ABQ5VSF3</accession>
<reference evidence="4" key="1">
    <citation type="journal article" date="2019" name="Int. J. Syst. Evol. Microbiol.">
        <title>The Global Catalogue of Microorganisms (GCM) 10K type strain sequencing project: providing services to taxonomists for standard genome sequencing and annotation.</title>
        <authorList>
            <consortium name="The Broad Institute Genomics Platform"/>
            <consortium name="The Broad Institute Genome Sequencing Center for Infectious Disease"/>
            <person name="Wu L."/>
            <person name="Ma J."/>
        </authorList>
    </citation>
    <scope>NUCLEOTIDE SEQUENCE [LARGE SCALE GENOMIC DNA]</scope>
    <source>
        <strain evidence="4">NBRC 110140</strain>
    </source>
</reference>
<evidence type="ECO:0000313" key="3">
    <source>
        <dbReference type="EMBL" id="GLQ34048.1"/>
    </source>
</evidence>
<evidence type="ECO:0000256" key="1">
    <source>
        <dbReference type="ARBA" id="ARBA00022612"/>
    </source>
</evidence>
<keyword evidence="4" id="KW-1185">Reference proteome</keyword>
<dbReference type="InterPro" id="IPR035421">
    <property type="entry name" value="Terminase_6C"/>
</dbReference>
<comment type="caution">
    <text evidence="3">The sequence shown here is derived from an EMBL/GenBank/DDBJ whole genome shotgun (WGS) entry which is preliminary data.</text>
</comment>
<dbReference type="Gene3D" id="3.40.50.300">
    <property type="entry name" value="P-loop containing nucleotide triphosphate hydrolases"/>
    <property type="match status" value="1"/>
</dbReference>
<sequence length="415" mass="46032">MFEFWALPHQVEPQGDWYTWVMIGGRGAGKTRTGAEWIRALVEGKTPTEAGQYRHVALIGETIDQAREVMVFGESGILACSPPDRRPEWNGSRKTLTWPNGAMAWVMSATNSEALRGPQFDAAWLDELAKWKNAREAWDMLQFTLRLGEDPRILVTTSPRNQSLLREILEDDRTIASHAPTSANQVNLAPRFYEQLNAQYGGTRLGRQELDGELLAANADALWNLRQIDSMRLEHAPDLDRVVVAVDPPASSGENADACGIVVAGACTKGPVQDWRGYILADLTIENATPNQWAEVAVAAYEEYRADRIVAEVNQGGEMVESVLRQQSALIPYRAVHATRGKTQRAAPISALYEQGRIHHVGAFRTLEDQMVEMTFGGFTGKGSPDRVDALVWALTDLLVTPASAQRNPRVRKLY</sequence>
<evidence type="ECO:0000313" key="4">
    <source>
        <dbReference type="Proteomes" id="UP001156694"/>
    </source>
</evidence>
<dbReference type="Proteomes" id="UP001156694">
    <property type="component" value="Unassembled WGS sequence"/>
</dbReference>
<dbReference type="Pfam" id="PF03237">
    <property type="entry name" value="Terminase_6N"/>
    <property type="match status" value="1"/>
</dbReference>
<keyword evidence="1" id="KW-1188">Viral release from host cell</keyword>
<gene>
    <name evidence="3" type="ORF">GCM10007939_03310</name>
</gene>
<dbReference type="EMBL" id="BSNN01000002">
    <property type="protein sequence ID" value="GLQ34048.1"/>
    <property type="molecule type" value="Genomic_DNA"/>
</dbReference>
<dbReference type="RefSeq" id="WP_284375566.1">
    <property type="nucleotide sequence ID" value="NZ_BSNN01000002.1"/>
</dbReference>
<feature type="domain" description="Terminase large subunit gp17-like C-terminal" evidence="2">
    <location>
        <begin position="245"/>
        <end position="396"/>
    </location>
</feature>
<name>A0ABQ5VSF3_9RHOB</name>
<dbReference type="Gene3D" id="3.30.420.240">
    <property type="match status" value="1"/>
</dbReference>